<dbReference type="GO" id="GO:0000978">
    <property type="term" value="F:RNA polymerase II cis-regulatory region sequence-specific DNA binding"/>
    <property type="evidence" value="ECO:0007669"/>
    <property type="project" value="TreeGrafter"/>
</dbReference>
<dbReference type="PANTHER" id="PTHR10270">
    <property type="entry name" value="SOX TRANSCRIPTION FACTOR"/>
    <property type="match status" value="1"/>
</dbReference>
<feature type="compositionally biased region" description="Polar residues" evidence="13">
    <location>
        <begin position="210"/>
        <end position="224"/>
    </location>
</feature>
<evidence type="ECO:0000256" key="6">
    <source>
        <dbReference type="ARBA" id="ARBA00022928"/>
    </source>
</evidence>
<evidence type="ECO:0000256" key="12">
    <source>
        <dbReference type="PROSITE-ProRule" id="PRU00267"/>
    </source>
</evidence>
<keyword evidence="4" id="KW-0221">Differentiation</keyword>
<keyword evidence="6" id="KW-0726">Sexual differentiation</keyword>
<sequence>MLQTPLNKTSPEIQEDGLLKKKVDSELKPAQVSENQVLPDIQDVYPMGADSELKITKEIVPDKYADLDPGLKDLVLKPSRTKGGRVCRPPNAFMLFAKENRASIGVHNPAMTNGEKSLLLGAMWRSLANEERQKYYNDANALDKLHKETYPDYIYCPIEARKRKQAKLENRLKYKTVKKNEQRFTSPETCGDDSKDLTSKEKQSIYEIKPSSTNDVKQSDSGNNNKDDDQHGTKCHYKIKKDTNPNNPNKVVLLRLTKPKTSSENSSNECLKLDGKSKEMKLENSSQINRAGMKKDISWGTPKRPLAQRPANLLNKSTHRYMPYYKSGEQKMPNTRYSEPCIYCPYYGMDRKYAEHNHSNLRMKENITSVSSNHTYLPATRNSYFHPYQPLHNSAFYPSVFNPWMVWPGRYYNQLSYGYSNKNWMNYGPQTSSDYLNALRASVNKWKLSSTSTEYPAGVECSTACGSPLKEGPLNAPRASVNKKKLSSTATEYPAGVEFSTACGNPLKEGPLNAPRASVNKKKLSSTATEYKAGVESSTVFGGSLNDQRMTKNAVEFSTAYSKPLNIPRASVIKRKWNSTATKYLTGVESSTVFGGSLNDQRMMKNVVESSTTYGGPLEDQRTKRIHVVSSTASEAPLKNQCTKKNVVESSTVFSGPFEDQRMKKNDIESLNAFVVQLKNQHAAKNAVESSNILNDPARNAGESSNAYVVELKDQHTKKKNVESPTVLNCSFEDKRMKKKNVESLNASAVLSKVPHAIKNTVESSNNFLDVSLKDLLKNKNFVEPSSTGSFEDGSEDDEFNPLVIDID</sequence>
<evidence type="ECO:0000256" key="9">
    <source>
        <dbReference type="ARBA" id="ARBA00023163"/>
    </source>
</evidence>
<dbReference type="GO" id="GO:0007548">
    <property type="term" value="P:sex differentiation"/>
    <property type="evidence" value="ECO:0007669"/>
    <property type="project" value="UniProtKB-KW"/>
</dbReference>
<dbReference type="EMBL" id="JAFNEN010000015">
    <property type="protein sequence ID" value="KAG8200540.1"/>
    <property type="molecule type" value="Genomic_DNA"/>
</dbReference>
<feature type="DNA-binding region" description="HMG box" evidence="12">
    <location>
        <begin position="86"/>
        <end position="154"/>
    </location>
</feature>
<keyword evidence="5" id="KW-0112">Calmodulin-binding</keyword>
<evidence type="ECO:0000256" key="8">
    <source>
        <dbReference type="ARBA" id="ARBA00023159"/>
    </source>
</evidence>
<keyword evidence="7 12" id="KW-0238">DNA-binding</keyword>
<evidence type="ECO:0000256" key="4">
    <source>
        <dbReference type="ARBA" id="ARBA00022782"/>
    </source>
</evidence>
<evidence type="ECO:0000259" key="14">
    <source>
        <dbReference type="PROSITE" id="PS50118"/>
    </source>
</evidence>
<evidence type="ECO:0000256" key="3">
    <source>
        <dbReference type="ARBA" id="ARBA00019052"/>
    </source>
</evidence>
<evidence type="ECO:0000256" key="10">
    <source>
        <dbReference type="ARBA" id="ARBA00032498"/>
    </source>
</evidence>
<dbReference type="GO" id="GO:0030154">
    <property type="term" value="P:cell differentiation"/>
    <property type="evidence" value="ECO:0007669"/>
    <property type="project" value="UniProtKB-KW"/>
</dbReference>
<reference evidence="15 16" key="1">
    <citation type="journal article" date="2022" name="Nat. Ecol. Evol.">
        <title>A masculinizing supergene underlies an exaggerated male reproductive morph in a spider.</title>
        <authorList>
            <person name="Hendrickx F."/>
            <person name="De Corte Z."/>
            <person name="Sonet G."/>
            <person name="Van Belleghem S.M."/>
            <person name="Kostlbacher S."/>
            <person name="Vangestel C."/>
        </authorList>
    </citation>
    <scope>NUCLEOTIDE SEQUENCE [LARGE SCALE GENOMIC DNA]</scope>
    <source>
        <strain evidence="15">W744_W776</strain>
    </source>
</reference>
<dbReference type="Gene3D" id="1.10.30.10">
    <property type="entry name" value="High mobility group box domain"/>
    <property type="match status" value="1"/>
</dbReference>
<comment type="caution">
    <text evidence="15">The sequence shown here is derived from an EMBL/GenBank/DDBJ whole genome shotgun (WGS) entry which is preliminary data.</text>
</comment>
<protein>
    <recommendedName>
        <fullName evidence="3">Sex-determining region Y protein</fullName>
    </recommendedName>
    <alternativeName>
        <fullName evidence="10">Testis-determining factor</fullName>
    </alternativeName>
</protein>
<dbReference type="InterPro" id="IPR036910">
    <property type="entry name" value="HMG_box_dom_sf"/>
</dbReference>
<dbReference type="GO" id="GO:0016607">
    <property type="term" value="C:nuclear speck"/>
    <property type="evidence" value="ECO:0007669"/>
    <property type="project" value="UniProtKB-SubCell"/>
</dbReference>
<feature type="compositionally biased region" description="Polar residues" evidence="13">
    <location>
        <begin position="1"/>
        <end position="12"/>
    </location>
</feature>
<evidence type="ECO:0000256" key="1">
    <source>
        <dbReference type="ARBA" id="ARBA00004324"/>
    </source>
</evidence>
<dbReference type="InterPro" id="IPR009071">
    <property type="entry name" value="HMG_box_dom"/>
</dbReference>
<keyword evidence="9" id="KW-0804">Transcription</keyword>
<comment type="subcellular location">
    <subcellularLocation>
        <location evidence="1">Nucleus speckle</location>
    </subcellularLocation>
</comment>
<evidence type="ECO:0000256" key="11">
    <source>
        <dbReference type="ARBA" id="ARBA00045821"/>
    </source>
</evidence>
<feature type="domain" description="HMG box" evidence="14">
    <location>
        <begin position="86"/>
        <end position="154"/>
    </location>
</feature>
<dbReference type="PROSITE" id="PS50118">
    <property type="entry name" value="HMG_BOX_2"/>
    <property type="match status" value="1"/>
</dbReference>
<keyword evidence="8" id="KW-0010">Activator</keyword>
<dbReference type="SMART" id="SM00398">
    <property type="entry name" value="HMG"/>
    <property type="match status" value="1"/>
</dbReference>
<feature type="region of interest" description="Disordered" evidence="13">
    <location>
        <begin position="179"/>
        <end position="250"/>
    </location>
</feature>
<proteinExistence type="inferred from homology"/>
<name>A0AAV6VWR5_9ARAC</name>
<dbReference type="InterPro" id="IPR050140">
    <property type="entry name" value="SRY-related_HMG-box_TF-like"/>
</dbReference>
<evidence type="ECO:0000256" key="7">
    <source>
        <dbReference type="ARBA" id="ARBA00023125"/>
    </source>
</evidence>
<keyword evidence="12" id="KW-0539">Nucleus</keyword>
<dbReference type="SUPFAM" id="SSF47095">
    <property type="entry name" value="HMG-box"/>
    <property type="match status" value="1"/>
</dbReference>
<evidence type="ECO:0000313" key="15">
    <source>
        <dbReference type="EMBL" id="KAG8200540.1"/>
    </source>
</evidence>
<comment type="function">
    <text evidence="11">Transcriptional regulator that controls a genetic switch in male development. It is necessary and sufficient for initiating male sex determination by directing the development of supporting cell precursors (pre-Sertoli cells) as Sertoli rather than granulosa cells. Involved in different aspects of gene regulation including promoter activation or repression. Binds to the DNA consensus sequence 5'-[AT]AACAA[AT]-3'. SRY HMG box recognizes DNA by partial intercalation in the minor groove and promotes DNA bending. Also involved in pre-mRNA splicing. In male adult brain involved in the maintenance of motor functions of dopaminergic neurons.</text>
</comment>
<feature type="region of interest" description="Disordered" evidence="13">
    <location>
        <begin position="784"/>
        <end position="808"/>
    </location>
</feature>
<gene>
    <name evidence="15" type="ORF">JTE90_000613</name>
</gene>
<feature type="region of interest" description="Disordered" evidence="13">
    <location>
        <begin position="1"/>
        <end position="21"/>
    </location>
</feature>
<comment type="similarity">
    <text evidence="2">Belongs to the SRY family.</text>
</comment>
<dbReference type="AlphaFoldDB" id="A0AAV6VWR5"/>
<organism evidence="15 16">
    <name type="scientific">Oedothorax gibbosus</name>
    <dbReference type="NCBI Taxonomy" id="931172"/>
    <lineage>
        <taxon>Eukaryota</taxon>
        <taxon>Metazoa</taxon>
        <taxon>Ecdysozoa</taxon>
        <taxon>Arthropoda</taxon>
        <taxon>Chelicerata</taxon>
        <taxon>Arachnida</taxon>
        <taxon>Araneae</taxon>
        <taxon>Araneomorphae</taxon>
        <taxon>Entelegynae</taxon>
        <taxon>Araneoidea</taxon>
        <taxon>Linyphiidae</taxon>
        <taxon>Erigoninae</taxon>
        <taxon>Oedothorax</taxon>
    </lineage>
</organism>
<accession>A0AAV6VWR5</accession>
<feature type="compositionally biased region" description="Basic and acidic residues" evidence="13">
    <location>
        <begin position="192"/>
        <end position="204"/>
    </location>
</feature>
<evidence type="ECO:0000313" key="16">
    <source>
        <dbReference type="Proteomes" id="UP000827092"/>
    </source>
</evidence>
<dbReference type="GO" id="GO:0005516">
    <property type="term" value="F:calmodulin binding"/>
    <property type="evidence" value="ECO:0007669"/>
    <property type="project" value="UniProtKB-KW"/>
</dbReference>
<dbReference type="PANTHER" id="PTHR10270:SF161">
    <property type="entry name" value="SEX-DETERMINING REGION Y PROTEIN"/>
    <property type="match status" value="1"/>
</dbReference>
<evidence type="ECO:0000256" key="5">
    <source>
        <dbReference type="ARBA" id="ARBA00022860"/>
    </source>
</evidence>
<dbReference type="Proteomes" id="UP000827092">
    <property type="component" value="Unassembled WGS sequence"/>
</dbReference>
<dbReference type="Pfam" id="PF00505">
    <property type="entry name" value="HMG_box"/>
    <property type="match status" value="1"/>
</dbReference>
<keyword evidence="16" id="KW-1185">Reference proteome</keyword>
<dbReference type="GO" id="GO:0001228">
    <property type="term" value="F:DNA-binding transcription activator activity, RNA polymerase II-specific"/>
    <property type="evidence" value="ECO:0007669"/>
    <property type="project" value="TreeGrafter"/>
</dbReference>
<evidence type="ECO:0000256" key="13">
    <source>
        <dbReference type="SAM" id="MobiDB-lite"/>
    </source>
</evidence>
<evidence type="ECO:0000256" key="2">
    <source>
        <dbReference type="ARBA" id="ARBA00005998"/>
    </source>
</evidence>